<dbReference type="RefSeq" id="WP_315602799.1">
    <property type="nucleotide sequence ID" value="NZ_CP130318.1"/>
</dbReference>
<evidence type="ECO:0000256" key="1">
    <source>
        <dbReference type="ARBA" id="ARBA00022801"/>
    </source>
</evidence>
<dbReference type="SUPFAM" id="SSF49785">
    <property type="entry name" value="Galactose-binding domain-like"/>
    <property type="match status" value="1"/>
</dbReference>
<organism evidence="3 4">
    <name type="scientific">Paenibacillus aurantius</name>
    <dbReference type="NCBI Taxonomy" id="2918900"/>
    <lineage>
        <taxon>Bacteria</taxon>
        <taxon>Bacillati</taxon>
        <taxon>Bacillota</taxon>
        <taxon>Bacilli</taxon>
        <taxon>Bacillales</taxon>
        <taxon>Paenibacillaceae</taxon>
        <taxon>Paenibacillus</taxon>
    </lineage>
</organism>
<dbReference type="InterPro" id="IPR008979">
    <property type="entry name" value="Galactose-bd-like_sf"/>
</dbReference>
<evidence type="ECO:0000313" key="3">
    <source>
        <dbReference type="EMBL" id="WNQ09032.1"/>
    </source>
</evidence>
<dbReference type="PANTHER" id="PTHR41244">
    <property type="entry name" value="RHAMNAN SYNTHESIS F"/>
    <property type="match status" value="1"/>
</dbReference>
<evidence type="ECO:0000313" key="4">
    <source>
        <dbReference type="Proteomes" id="UP001305702"/>
    </source>
</evidence>
<feature type="domain" description="CBM-cenC" evidence="2">
    <location>
        <begin position="632"/>
        <end position="763"/>
    </location>
</feature>
<gene>
    <name evidence="3" type="ORF">MJA45_15400</name>
</gene>
<reference evidence="3 4" key="1">
    <citation type="submission" date="2022-02" db="EMBL/GenBank/DDBJ databases">
        <title>Paenibacillus sp. MBLB1776 Whole Genome Shotgun Sequencing.</title>
        <authorList>
            <person name="Hwang C.Y."/>
            <person name="Cho E.-S."/>
            <person name="Seo M.-J."/>
        </authorList>
    </citation>
    <scope>NUCLEOTIDE SEQUENCE [LARGE SCALE GENOMIC DNA]</scope>
    <source>
        <strain evidence="3 4">MBLB1776</strain>
    </source>
</reference>
<dbReference type="Pfam" id="PF02018">
    <property type="entry name" value="CBM_4_9"/>
    <property type="match status" value="1"/>
</dbReference>
<dbReference type="GO" id="GO:0016798">
    <property type="term" value="F:hydrolase activity, acting on glycosyl bonds"/>
    <property type="evidence" value="ECO:0007669"/>
    <property type="project" value="InterPro"/>
</dbReference>
<dbReference type="KEGG" id="paun:MJA45_15400"/>
<dbReference type="Gene3D" id="2.60.120.260">
    <property type="entry name" value="Galactose-binding domain-like"/>
    <property type="match status" value="1"/>
</dbReference>
<proteinExistence type="predicted"/>
<sequence>MAIKTHGAGRLWLSLLCALWLIGAFRGTPHPRASAADGYDVGVFYFSDWNPTFGASNVRSTERLYDRPNDWWGGVKDHVTAPGPWGYGPFPEREPVLGWYNDSEQGIMDQHILQASSRGIDHFAFYYYWKDQGGGDRPGQNVYNFVQSPHKDLMKFYLYVIADGTWPASDWNSLMVPKLISFMKDPSYKRTPDGRPIVGFYGNFDVRLGGTEQWKQALLTLRSEAQKAGLPNPLLIVNGYRNLAEQSAKGYDGFLPLNLAGIGLEDNAGIPEDYTTSYPSAWNDFVYASYPAGSGFENYENYLFIPGGLSGFDPRPWRAIGYGDHNGVETYNYSEPSPSKFRVQVQNVKSYLDTHPRSMNMATFYAWNEFGEGGGIEPTTMYGYGYLNALQEVFGLSNAAYRTKVSAGGLPDLDPQLRLEFAPEHPTFTDGQTLKVKGTVTNLFSKTVGKAQLSLNAGGAAILSSSGTFQEDVKPGDKRTVEFTIRTPQAADWSKLPLTVTANYSVNGRTGSQSMTTHAVQTPAVYGVIEPVNRPVFAGETVPVKISIRDYSLQEAYGTYQVGLPDGWSMVGKDQGSFALSPYAGGVETNRRFTQTVNVVVPPDVADGTANLKLAIMKDGSTAETVTPVKVGNYVRNPSFESDYDNDGLANSWQKVTGKETVTRSTYAMDGSYSQQFAGDGYGNGISQEWFKVIPGQTYIVEAWVKVDSGMVNIVEAEADAGFQTFLGYNLQQKVTAGDWQKFTLTLTAKANAANASIRFLTWADGHTAAYVDRVVFKPAP</sequence>
<dbReference type="AlphaFoldDB" id="A0AA96LBY0"/>
<dbReference type="Proteomes" id="UP001305702">
    <property type="component" value="Chromosome"/>
</dbReference>
<dbReference type="PANTHER" id="PTHR41244:SF1">
    <property type="entry name" value="GLYCOSYLTRANSFERASE"/>
    <property type="match status" value="1"/>
</dbReference>
<dbReference type="Pfam" id="PF14307">
    <property type="entry name" value="Glyco_tran_WbsX"/>
    <property type="match status" value="1"/>
</dbReference>
<keyword evidence="4" id="KW-1185">Reference proteome</keyword>
<protein>
    <submittedName>
        <fullName evidence="3">Glycoside hydrolase family 99-like domain-containing protein</fullName>
    </submittedName>
</protein>
<dbReference type="InterPro" id="IPR003305">
    <property type="entry name" value="CenC_carb-bd"/>
</dbReference>
<accession>A0AA96LBY0</accession>
<name>A0AA96LBY0_9BACL</name>
<dbReference type="Gene3D" id="3.20.20.80">
    <property type="entry name" value="Glycosidases"/>
    <property type="match status" value="1"/>
</dbReference>
<dbReference type="EMBL" id="CP130318">
    <property type="protein sequence ID" value="WNQ09032.1"/>
    <property type="molecule type" value="Genomic_DNA"/>
</dbReference>
<keyword evidence="1" id="KW-0378">Hydrolase</keyword>
<dbReference type="InterPro" id="IPR032719">
    <property type="entry name" value="WbsX"/>
</dbReference>
<evidence type="ECO:0000259" key="2">
    <source>
        <dbReference type="Pfam" id="PF02018"/>
    </source>
</evidence>